<accession>A0AB39BC26</accession>
<reference evidence="5" key="1">
    <citation type="submission" date="2024-05" db="EMBL/GenBank/DDBJ databases">
        <title>Herbiconiux sp. A18JL235.</title>
        <authorList>
            <person name="Zhang G."/>
        </authorList>
    </citation>
    <scope>NUCLEOTIDE SEQUENCE</scope>
    <source>
        <strain evidence="5">A18JL235</strain>
    </source>
</reference>
<dbReference type="InterPro" id="IPR036129">
    <property type="entry name" value="Glycerate_kinase_sf"/>
</dbReference>
<dbReference type="Pfam" id="PF02595">
    <property type="entry name" value="Gly_kinase"/>
    <property type="match status" value="1"/>
</dbReference>
<dbReference type="Gene3D" id="3.40.50.10350">
    <property type="entry name" value="Glycerate kinase, domain 1"/>
    <property type="match status" value="1"/>
</dbReference>
<dbReference type="AlphaFoldDB" id="A0AB39BC26"/>
<dbReference type="PANTHER" id="PTHR21599">
    <property type="entry name" value="GLYCERATE KINASE"/>
    <property type="match status" value="1"/>
</dbReference>
<proteinExistence type="inferred from homology"/>
<dbReference type="GO" id="GO:0008887">
    <property type="term" value="F:glycerate kinase activity"/>
    <property type="evidence" value="ECO:0007669"/>
    <property type="project" value="UniProtKB-UniRule"/>
</dbReference>
<evidence type="ECO:0000256" key="2">
    <source>
        <dbReference type="ARBA" id="ARBA00022679"/>
    </source>
</evidence>
<dbReference type="InterPro" id="IPR004381">
    <property type="entry name" value="Glycerate_kinase"/>
</dbReference>
<name>A0AB39BC26_9MICO</name>
<dbReference type="InterPro" id="IPR018197">
    <property type="entry name" value="Glycerate_kinase_RE-like"/>
</dbReference>
<protein>
    <submittedName>
        <fullName evidence="5">Glycerate kinase</fullName>
    </submittedName>
</protein>
<evidence type="ECO:0000256" key="1">
    <source>
        <dbReference type="ARBA" id="ARBA00006284"/>
    </source>
</evidence>
<dbReference type="EMBL" id="CP162511">
    <property type="protein sequence ID" value="XDI04057.1"/>
    <property type="molecule type" value="Genomic_DNA"/>
</dbReference>
<dbReference type="SUPFAM" id="SSF110738">
    <property type="entry name" value="Glycerate kinase I"/>
    <property type="match status" value="1"/>
</dbReference>
<sequence length="369" mass="37185">MRIVFAPDSFKGSASATAVATSLIAGWRRVRPHDDLIASPMADGGEGTLDAFLSGRPGSTRVPVRVTGPAGSRIEAAWVRLPDGTAVVELASTSGITLLERLAPETSTSLGFGEAIADAIAHGAPRLLLALGGSASTDGGAGLLAALGARITRASRVGTQPEAAGADDILDIDLDTLIPLPPEGAVILSDVTNPLLGPHGSAAVFGPQKGADAETVVRLEERLSRLALMPSFAGTDPMTPGAGAAGGAAYALLAWGATMQSGARAVAKATGLDRAMAGADLVITGEGRFDSQSRSGKVVGELLTMAAEVAERPTPRLALVAGSIEAATDGFRDTVSLTALAGGTESALTRTTHWLEEAGARLAMGIARS</sequence>
<evidence type="ECO:0000256" key="3">
    <source>
        <dbReference type="ARBA" id="ARBA00022777"/>
    </source>
</evidence>
<dbReference type="NCBIfam" id="TIGR00045">
    <property type="entry name" value="glycerate kinase"/>
    <property type="match status" value="1"/>
</dbReference>
<evidence type="ECO:0000256" key="4">
    <source>
        <dbReference type="PIRNR" id="PIRNR006078"/>
    </source>
</evidence>
<keyword evidence="3 4" id="KW-0418">Kinase</keyword>
<dbReference type="InterPro" id="IPR018193">
    <property type="entry name" value="Glyc_kinase_flavodox-like_fold"/>
</dbReference>
<gene>
    <name evidence="5" type="ORF">ABFY20_11945</name>
</gene>
<dbReference type="RefSeq" id="WP_368496470.1">
    <property type="nucleotide sequence ID" value="NZ_CP162511.1"/>
</dbReference>
<keyword evidence="2 4" id="KW-0808">Transferase</keyword>
<dbReference type="Gene3D" id="3.90.1510.10">
    <property type="entry name" value="Glycerate kinase, domain 2"/>
    <property type="match status" value="1"/>
</dbReference>
<comment type="similarity">
    <text evidence="1 4">Belongs to the glycerate kinase type-1 family.</text>
</comment>
<dbReference type="PANTHER" id="PTHR21599:SF0">
    <property type="entry name" value="GLYCERATE KINASE"/>
    <property type="match status" value="1"/>
</dbReference>
<dbReference type="PIRSF" id="PIRSF006078">
    <property type="entry name" value="GlxK"/>
    <property type="match status" value="1"/>
</dbReference>
<dbReference type="GO" id="GO:0031388">
    <property type="term" value="P:organic acid phosphorylation"/>
    <property type="evidence" value="ECO:0007669"/>
    <property type="project" value="UniProtKB-UniRule"/>
</dbReference>
<organism evidence="5">
    <name type="scientific">Herbiconiux sp. A18JL235</name>
    <dbReference type="NCBI Taxonomy" id="3152363"/>
    <lineage>
        <taxon>Bacteria</taxon>
        <taxon>Bacillati</taxon>
        <taxon>Actinomycetota</taxon>
        <taxon>Actinomycetes</taxon>
        <taxon>Micrococcales</taxon>
        <taxon>Microbacteriaceae</taxon>
        <taxon>Herbiconiux</taxon>
    </lineage>
</organism>
<evidence type="ECO:0000313" key="5">
    <source>
        <dbReference type="EMBL" id="XDI04057.1"/>
    </source>
</evidence>